<dbReference type="AlphaFoldDB" id="A0A813EFF5"/>
<keyword evidence="2" id="KW-1185">Reference proteome</keyword>
<evidence type="ECO:0000313" key="2">
    <source>
        <dbReference type="Proteomes" id="UP000654075"/>
    </source>
</evidence>
<comment type="caution">
    <text evidence="1">The sequence shown here is derived from an EMBL/GenBank/DDBJ whole genome shotgun (WGS) entry which is preliminary data.</text>
</comment>
<evidence type="ECO:0000313" key="1">
    <source>
        <dbReference type="EMBL" id="CAE8596810.1"/>
    </source>
</evidence>
<sequence>MEPGLSAADVDQLSQLLGECHLEEEQAALAQVMRPAVHHVASPSTGTASAMSVEPWADEMMRRLQGCSSPDAGRAVCAELMVAFQAQQQQQFEQQLLLQRPQSGLQQIGSEPEAEARLQSLQGANRVIVRALRAMSDRQRTLGNRCRHAEETAGKLSSELQARDEQLHASERAKAMLQSHLQVLLRNEQGMDLAPQVQQLPGGPCS</sequence>
<proteinExistence type="predicted"/>
<accession>A0A813EFF5</accession>
<protein>
    <submittedName>
        <fullName evidence="1">Uncharacterized protein</fullName>
    </submittedName>
</protein>
<dbReference type="EMBL" id="CAJNNV010008934">
    <property type="protein sequence ID" value="CAE8596810.1"/>
    <property type="molecule type" value="Genomic_DNA"/>
</dbReference>
<dbReference type="Proteomes" id="UP000654075">
    <property type="component" value="Unassembled WGS sequence"/>
</dbReference>
<organism evidence="1 2">
    <name type="scientific">Polarella glacialis</name>
    <name type="common">Dinoflagellate</name>
    <dbReference type="NCBI Taxonomy" id="89957"/>
    <lineage>
        <taxon>Eukaryota</taxon>
        <taxon>Sar</taxon>
        <taxon>Alveolata</taxon>
        <taxon>Dinophyceae</taxon>
        <taxon>Suessiales</taxon>
        <taxon>Suessiaceae</taxon>
        <taxon>Polarella</taxon>
    </lineage>
</organism>
<reference evidence="1" key="1">
    <citation type="submission" date="2021-02" db="EMBL/GenBank/DDBJ databases">
        <authorList>
            <person name="Dougan E. K."/>
            <person name="Rhodes N."/>
            <person name="Thang M."/>
            <person name="Chan C."/>
        </authorList>
    </citation>
    <scope>NUCLEOTIDE SEQUENCE</scope>
</reference>
<dbReference type="OrthoDB" id="10635657at2759"/>
<name>A0A813EFF5_POLGL</name>
<gene>
    <name evidence="1" type="ORF">PGLA1383_LOCUS15270</name>
</gene>